<gene>
    <name evidence="2" type="ORF">J2D77_09345</name>
</gene>
<keyword evidence="3" id="KW-1185">Reference proteome</keyword>
<comment type="caution">
    <text evidence="2">The sequence shown here is derived from an EMBL/GenBank/DDBJ whole genome shotgun (WGS) entry which is preliminary data.</text>
</comment>
<sequence>MALSPNSGRGGDTVTVICRMPSGLVLDLYEQDDLKARALSAMPIMGPPVPKATVRLRGARRDPRFHPKSNQMLGMGGRTEVDAAFWSAWKEQNANYAPLKSGLIFAAAKESDAVSMLAERGQERTGLEGLDPDALQGVTPASKDDD</sequence>
<dbReference type="RefSeq" id="WP_207846025.1">
    <property type="nucleotide sequence ID" value="NZ_JAFVMH010000004.1"/>
</dbReference>
<feature type="region of interest" description="Disordered" evidence="1">
    <location>
        <begin position="117"/>
        <end position="146"/>
    </location>
</feature>
<evidence type="ECO:0000256" key="1">
    <source>
        <dbReference type="SAM" id="MobiDB-lite"/>
    </source>
</evidence>
<proteinExistence type="predicted"/>
<accession>A0A939HQ53</accession>
<reference evidence="2" key="1">
    <citation type="submission" date="2021-03" db="EMBL/GenBank/DDBJ databases">
        <title>The complete genome sequence of Acetobacter sp. TBRC 12339.</title>
        <authorList>
            <person name="Charoenyingcharoen P."/>
            <person name="Yukphan P."/>
        </authorList>
    </citation>
    <scope>NUCLEOTIDE SEQUENCE</scope>
    <source>
        <strain evidence="2">TBRC 12339</strain>
    </source>
</reference>
<evidence type="ECO:0000313" key="3">
    <source>
        <dbReference type="Proteomes" id="UP000664073"/>
    </source>
</evidence>
<dbReference type="Proteomes" id="UP000664073">
    <property type="component" value="Unassembled WGS sequence"/>
</dbReference>
<dbReference type="AlphaFoldDB" id="A0A939HQ53"/>
<dbReference type="EMBL" id="JAFVMH010000004">
    <property type="protein sequence ID" value="MBO1325351.1"/>
    <property type="molecule type" value="Genomic_DNA"/>
</dbReference>
<evidence type="ECO:0000313" key="2">
    <source>
        <dbReference type="EMBL" id="MBO1325351.1"/>
    </source>
</evidence>
<protein>
    <submittedName>
        <fullName evidence="2">Uncharacterized protein</fullName>
    </submittedName>
</protein>
<name>A0A939HQ53_9PROT</name>
<organism evidence="2 3">
    <name type="scientific">Acetobacter garciniae</name>
    <dbReference type="NCBI Taxonomy" id="2817435"/>
    <lineage>
        <taxon>Bacteria</taxon>
        <taxon>Pseudomonadati</taxon>
        <taxon>Pseudomonadota</taxon>
        <taxon>Alphaproteobacteria</taxon>
        <taxon>Acetobacterales</taxon>
        <taxon>Acetobacteraceae</taxon>
        <taxon>Acetobacter</taxon>
    </lineage>
</organism>